<dbReference type="HOGENOM" id="CLU_064233_0_0_2"/>
<dbReference type="PANTHER" id="PTHR39662:SF1">
    <property type="entry name" value="DUF354 DOMAIN-CONTAINING PROTEIN"/>
    <property type="match status" value="1"/>
</dbReference>
<dbReference type="EMBL" id="CP009512">
    <property type="protein sequence ID" value="AKB65769.1"/>
    <property type="molecule type" value="Genomic_DNA"/>
</dbReference>
<dbReference type="PIRSF" id="PIRSF005357">
    <property type="entry name" value="UCP005357"/>
    <property type="match status" value="1"/>
</dbReference>
<protein>
    <recommendedName>
        <fullName evidence="3">DUF354 domain-containing protein</fullName>
    </recommendedName>
</protein>
<evidence type="ECO:0000313" key="2">
    <source>
        <dbReference type="Proteomes" id="UP000033097"/>
    </source>
</evidence>
<dbReference type="Gene3D" id="3.40.50.2000">
    <property type="entry name" value="Glycogen Phosphorylase B"/>
    <property type="match status" value="1"/>
</dbReference>
<organism evidence="1 2">
    <name type="scientific">Methanosarcina mazei S-6</name>
    <dbReference type="NCBI Taxonomy" id="213585"/>
    <lineage>
        <taxon>Archaea</taxon>
        <taxon>Methanobacteriati</taxon>
        <taxon>Methanobacteriota</taxon>
        <taxon>Stenosarchaea group</taxon>
        <taxon>Methanomicrobia</taxon>
        <taxon>Methanosarcinales</taxon>
        <taxon>Methanosarcinaceae</taxon>
        <taxon>Methanosarcina</taxon>
    </lineage>
</organism>
<evidence type="ECO:0000313" key="1">
    <source>
        <dbReference type="EMBL" id="AKB65769.1"/>
    </source>
</evidence>
<reference evidence="1 2" key="1">
    <citation type="submission" date="2014-07" db="EMBL/GenBank/DDBJ databases">
        <title>Methanogenic archaea and the global carbon cycle.</title>
        <authorList>
            <person name="Henriksen J.R."/>
            <person name="Luke J."/>
            <person name="Reinhart S."/>
            <person name="Benedict M.N."/>
            <person name="Youngblut N.D."/>
            <person name="Metcalf M.E."/>
            <person name="Whitaker R.J."/>
            <person name="Metcalf W.W."/>
        </authorList>
    </citation>
    <scope>NUCLEOTIDE SEQUENCE [LARGE SCALE GENOMIC DNA]</scope>
    <source>
        <strain evidence="1 2">S-6</strain>
    </source>
</reference>
<dbReference type="Proteomes" id="UP000033097">
    <property type="component" value="Chromosome"/>
</dbReference>
<name>A0A0E3RMW5_METMZ</name>
<dbReference type="RefSeq" id="WP_230633273.1">
    <property type="nucleotide sequence ID" value="NZ_CP009512.1"/>
</dbReference>
<sequence>MKKLKLMLDIGHPKDINTFRNVIYLLHDHGHEVKIVARSKENIKEIIKNYGLECDFSPYYKNIIGKVFGILINDLWLYKKAKKYDPDIFISFGSPYAAHVSRLLGKIHLAYIDTEIAVPAIKLMLPFTDKVYTSSSFYTDLGPKQERFNGYYELAYLHPKYFIPNPEVLKKYDLEEYIILRLSALAAHHDINATGMNFKTEEELQEYIDQLEKYGKVLIFSETAEWQTIKNHQLKIDPKDLHDLISFSSLCIGEGATMASEASILGTPSIYVSNTQRGYLNELEKKYGLAYTVQKRDEGLQKAIEILENKSFKKEWNLKRDRMLSEKIDIVKFVVKSIESYVNTK</sequence>
<dbReference type="SUPFAM" id="SSF53756">
    <property type="entry name" value="UDP-Glycosyltransferase/glycogen phosphorylase"/>
    <property type="match status" value="1"/>
</dbReference>
<accession>A0A0E3RMW5</accession>
<dbReference type="PANTHER" id="PTHR39662">
    <property type="entry name" value="DUF354 DOMAIN-CONTAINING PROTEIN-RELATED"/>
    <property type="match status" value="1"/>
</dbReference>
<gene>
    <name evidence="1" type="ORF">MSMAS_2573</name>
</gene>
<dbReference type="AlphaFoldDB" id="A0A0E3RMW5"/>
<dbReference type="GeneID" id="24840316"/>
<evidence type="ECO:0008006" key="3">
    <source>
        <dbReference type="Google" id="ProtNLM"/>
    </source>
</evidence>
<proteinExistence type="predicted"/>
<dbReference type="PATRIC" id="fig|213585.10.peg.3247"/>
<dbReference type="KEGG" id="mmj:MSMAS_2573"/>
<dbReference type="Pfam" id="PF04007">
    <property type="entry name" value="DUF354"/>
    <property type="match status" value="1"/>
</dbReference>
<dbReference type="STRING" id="213585.MSMAS_2573"/>
<dbReference type="InterPro" id="IPR007152">
    <property type="entry name" value="DUF354"/>
</dbReference>